<protein>
    <recommendedName>
        <fullName evidence="9">Translin</fullName>
    </recommendedName>
</protein>
<evidence type="ECO:0000256" key="3">
    <source>
        <dbReference type="ARBA" id="ARBA00005902"/>
    </source>
</evidence>
<evidence type="ECO:0008006" key="9">
    <source>
        <dbReference type="Google" id="ProtNLM"/>
    </source>
</evidence>
<feature type="region of interest" description="Disordered" evidence="6">
    <location>
        <begin position="260"/>
        <end position="279"/>
    </location>
</feature>
<evidence type="ECO:0000256" key="4">
    <source>
        <dbReference type="ARBA" id="ARBA00022490"/>
    </source>
</evidence>
<name>A0A8H5H1B0_9AGAR</name>
<gene>
    <name evidence="7" type="ORF">D9758_000075</name>
</gene>
<keyword evidence="4" id="KW-0963">Cytoplasm</keyword>
<dbReference type="Gene3D" id="1.20.58.190">
    <property type="entry name" value="Translin, domain 1"/>
    <property type="match status" value="1"/>
</dbReference>
<dbReference type="OrthoDB" id="31005at2759"/>
<dbReference type="AlphaFoldDB" id="A0A8H5H1B0"/>
<dbReference type="CDD" id="cd14820">
    <property type="entry name" value="TRAX"/>
    <property type="match status" value="1"/>
</dbReference>
<dbReference type="InterPro" id="IPR036081">
    <property type="entry name" value="Translin_sf"/>
</dbReference>
<evidence type="ECO:0000313" key="7">
    <source>
        <dbReference type="EMBL" id="KAF5374852.1"/>
    </source>
</evidence>
<dbReference type="EMBL" id="JAACJM010000001">
    <property type="protein sequence ID" value="KAF5374852.1"/>
    <property type="molecule type" value="Genomic_DNA"/>
</dbReference>
<sequence length="279" mass="32108">MSSESFQSFRDELDDHSDRRERLIKASRDITNIAKKTIFLLHRVVLESENPFDDRSAFLKAAKQGKQKLTQVQETYASLSHELIGDRFWRYQRQVSPGLQEYIEALSFAHYLEHSTLITFQQVQDTLCNPDGTPVRLRVALFTASCELMRFAISGFSRRGGRSNALDVCAFVRNCKAGKLRCLLAALSLLRLTSFISADLERFTPYVWELNKKQAVTAQSLMKIEDAAYTAVVRSSEYDLSPDVLDDLVNSYLSNQNNETRRERWRDVDRDDEGQDRFA</sequence>
<dbReference type="InterPro" id="IPR002848">
    <property type="entry name" value="Translin_fam"/>
</dbReference>
<proteinExistence type="inferred from homology"/>
<comment type="similarity">
    <text evidence="3">Belongs to the translin family.</text>
</comment>
<keyword evidence="8" id="KW-1185">Reference proteome</keyword>
<dbReference type="GO" id="GO:0005634">
    <property type="term" value="C:nucleus"/>
    <property type="evidence" value="ECO:0007669"/>
    <property type="project" value="UniProtKB-SubCell"/>
</dbReference>
<evidence type="ECO:0000256" key="1">
    <source>
        <dbReference type="ARBA" id="ARBA00004123"/>
    </source>
</evidence>
<organism evidence="7 8">
    <name type="scientific">Tetrapyrgos nigripes</name>
    <dbReference type="NCBI Taxonomy" id="182062"/>
    <lineage>
        <taxon>Eukaryota</taxon>
        <taxon>Fungi</taxon>
        <taxon>Dikarya</taxon>
        <taxon>Basidiomycota</taxon>
        <taxon>Agaricomycotina</taxon>
        <taxon>Agaricomycetes</taxon>
        <taxon>Agaricomycetidae</taxon>
        <taxon>Agaricales</taxon>
        <taxon>Marasmiineae</taxon>
        <taxon>Marasmiaceae</taxon>
        <taxon>Tetrapyrgos</taxon>
    </lineage>
</organism>
<dbReference type="Gene3D" id="1.20.58.200">
    <property type="entry name" value="Translin, domain 2"/>
    <property type="match status" value="1"/>
</dbReference>
<dbReference type="PANTHER" id="PTHR10741">
    <property type="entry name" value="TRANSLIN AND TRANSLIN ASSOCIATED PROTEIN X"/>
    <property type="match status" value="1"/>
</dbReference>
<comment type="subcellular location">
    <subcellularLocation>
        <location evidence="2">Cytoplasm</location>
    </subcellularLocation>
    <subcellularLocation>
        <location evidence="1">Nucleus</location>
    </subcellularLocation>
</comment>
<dbReference type="SUPFAM" id="SSF74784">
    <property type="entry name" value="Translin"/>
    <property type="match status" value="1"/>
</dbReference>
<evidence type="ECO:0000256" key="6">
    <source>
        <dbReference type="SAM" id="MobiDB-lite"/>
    </source>
</evidence>
<evidence type="ECO:0000313" key="8">
    <source>
        <dbReference type="Proteomes" id="UP000559256"/>
    </source>
</evidence>
<accession>A0A8H5H1B0</accession>
<dbReference type="InterPro" id="IPR016069">
    <property type="entry name" value="Translin_C"/>
</dbReference>
<dbReference type="Proteomes" id="UP000559256">
    <property type="component" value="Unassembled WGS sequence"/>
</dbReference>
<evidence type="ECO:0000256" key="2">
    <source>
        <dbReference type="ARBA" id="ARBA00004496"/>
    </source>
</evidence>
<dbReference type="Pfam" id="PF01997">
    <property type="entry name" value="Translin"/>
    <property type="match status" value="1"/>
</dbReference>
<evidence type="ECO:0000256" key="5">
    <source>
        <dbReference type="ARBA" id="ARBA00023242"/>
    </source>
</evidence>
<dbReference type="GO" id="GO:0005737">
    <property type="term" value="C:cytoplasm"/>
    <property type="evidence" value="ECO:0007669"/>
    <property type="project" value="UniProtKB-SubCell"/>
</dbReference>
<reference evidence="7 8" key="1">
    <citation type="journal article" date="2020" name="ISME J.">
        <title>Uncovering the hidden diversity of litter-decomposition mechanisms in mushroom-forming fungi.</title>
        <authorList>
            <person name="Floudas D."/>
            <person name="Bentzer J."/>
            <person name="Ahren D."/>
            <person name="Johansson T."/>
            <person name="Persson P."/>
            <person name="Tunlid A."/>
        </authorList>
    </citation>
    <scope>NUCLEOTIDE SEQUENCE [LARGE SCALE GENOMIC DNA]</scope>
    <source>
        <strain evidence="7 8">CBS 291.85</strain>
    </source>
</reference>
<dbReference type="InterPro" id="IPR016068">
    <property type="entry name" value="Translin_N"/>
</dbReference>
<comment type="caution">
    <text evidence="7">The sequence shown here is derived from an EMBL/GenBank/DDBJ whole genome shotgun (WGS) entry which is preliminary data.</text>
</comment>
<keyword evidence="5" id="KW-0539">Nucleus</keyword>
<dbReference type="GO" id="GO:0043565">
    <property type="term" value="F:sequence-specific DNA binding"/>
    <property type="evidence" value="ECO:0007669"/>
    <property type="project" value="InterPro"/>
</dbReference>